<evidence type="ECO:0000259" key="1">
    <source>
        <dbReference type="Pfam" id="PF12680"/>
    </source>
</evidence>
<reference evidence="2 3" key="1">
    <citation type="journal article" date="2014" name="BMC Genomics">
        <title>Comparative genomics of the major fungal agents of human and animal Sporotrichosis: Sporothrix schenckii and Sporothrix brasiliensis.</title>
        <authorList>
            <person name="Teixeira M.M."/>
            <person name="de Almeida L.G."/>
            <person name="Kubitschek-Barreira P."/>
            <person name="Alves F.L."/>
            <person name="Kioshima E.S."/>
            <person name="Abadio A.K."/>
            <person name="Fernandes L."/>
            <person name="Derengowski L.S."/>
            <person name="Ferreira K.S."/>
            <person name="Souza R.C."/>
            <person name="Ruiz J.C."/>
            <person name="de Andrade N.C."/>
            <person name="Paes H.C."/>
            <person name="Nicola A.M."/>
            <person name="Albuquerque P."/>
            <person name="Gerber A.L."/>
            <person name="Martins V.P."/>
            <person name="Peconick L.D."/>
            <person name="Neto A.V."/>
            <person name="Chaucanez C.B."/>
            <person name="Silva P.A."/>
            <person name="Cunha O.L."/>
            <person name="de Oliveira F.F."/>
            <person name="dos Santos T.C."/>
            <person name="Barros A.L."/>
            <person name="Soares M.A."/>
            <person name="de Oliveira L.M."/>
            <person name="Marini M.M."/>
            <person name="Villalobos-Duno H."/>
            <person name="Cunha M.M."/>
            <person name="de Hoog S."/>
            <person name="da Silveira J.F."/>
            <person name="Henrissat B."/>
            <person name="Nino-Vega G.A."/>
            <person name="Cisalpino P.S."/>
            <person name="Mora-Montes H.M."/>
            <person name="Almeida S.R."/>
            <person name="Stajich J.E."/>
            <person name="Lopes-Bezerra L.M."/>
            <person name="Vasconcelos A.T."/>
            <person name="Felipe M.S."/>
        </authorList>
    </citation>
    <scope>NUCLEOTIDE SEQUENCE [LARGE SCALE GENOMIC DNA]</scope>
    <source>
        <strain evidence="2 3">1099-18</strain>
    </source>
</reference>
<evidence type="ECO:0000313" key="3">
    <source>
        <dbReference type="Proteomes" id="UP000033710"/>
    </source>
</evidence>
<evidence type="ECO:0000313" key="2">
    <source>
        <dbReference type="EMBL" id="KJR88507.1"/>
    </source>
</evidence>
<organism evidence="2 3">
    <name type="scientific">Sporothrix schenckii 1099-18</name>
    <dbReference type="NCBI Taxonomy" id="1397361"/>
    <lineage>
        <taxon>Eukaryota</taxon>
        <taxon>Fungi</taxon>
        <taxon>Dikarya</taxon>
        <taxon>Ascomycota</taxon>
        <taxon>Pezizomycotina</taxon>
        <taxon>Sordariomycetes</taxon>
        <taxon>Sordariomycetidae</taxon>
        <taxon>Ophiostomatales</taxon>
        <taxon>Ophiostomataceae</taxon>
        <taxon>Sporothrix</taxon>
    </lineage>
</organism>
<sequence>MCPSRLSRTITQKPLPALADTMFTPTTVPPAPLPRPQLKELRPGLALLPPLSRRGTGPGLIVVCPATADPLAIVDGVPWPLVKWAEESYTVVHVQPQALEGGADRAVQDALAALSRSDECTPKGNVGIVVYGAALWNDLAAAIPASEIAAAVVYAGASEADALAPSSVRILHHLGGRSPSVGRTLERTADRTRYWYPAVSSGSFAVPMQPAFHAATEAVAHTRSLAFLKPLMGGPYFDLELLWDEHTYYEFGDRSVAHTMATMVQEPYVNHVPTLTGGIGRASLSAFYRDHFIFCNSPDTALELISRTVGVDRVVDEFLYTFTHDRVVDWMLPGVPPTGRRVEAPFTAVVNIRGDRLYHEHIAWDQGTVLAQLGLLPAYLPFPYPVAGAPADQKLDYRLPVAGIATANKLRDKNAEPSNQLFGFTVRVADEGRDATK</sequence>
<dbReference type="Pfam" id="PF12680">
    <property type="entry name" value="SnoaL_2"/>
    <property type="match status" value="1"/>
</dbReference>
<dbReference type="InterPro" id="IPR009959">
    <property type="entry name" value="Cyclase_SnoaL-like"/>
</dbReference>
<dbReference type="GeneID" id="27669467"/>
<protein>
    <submittedName>
        <fullName evidence="2">Carboxymethylenebutenolidase</fullName>
    </submittedName>
</protein>
<comment type="caution">
    <text evidence="2">The sequence shown here is derived from an EMBL/GenBank/DDBJ whole genome shotgun (WGS) entry which is preliminary data.</text>
</comment>
<dbReference type="OrthoDB" id="5440at2759"/>
<reference evidence="2 3" key="2">
    <citation type="journal article" date="2015" name="Eukaryot. Cell">
        <title>Asexual propagation of a virulent clone complex in a human and feline outbreak of sporotrichosis.</title>
        <authorList>
            <person name="Teixeira Mde M."/>
            <person name="Rodrigues A.M."/>
            <person name="Tsui C.K."/>
            <person name="de Almeida L.G."/>
            <person name="Van Diepeningen A.D."/>
            <person name="van den Ende B.G."/>
            <person name="Fernandes G.F."/>
            <person name="Kano R."/>
            <person name="Hamelin R.C."/>
            <person name="Lopes-Bezerra L.M."/>
            <person name="Vasconcelos A.T."/>
            <person name="de Hoog S."/>
            <person name="de Camargo Z.P."/>
            <person name="Felipe M.S."/>
        </authorList>
    </citation>
    <scope>NUCLEOTIDE SEQUENCE [LARGE SCALE GENOMIC DNA]</scope>
    <source>
        <strain evidence="2 3">1099-18</strain>
    </source>
</reference>
<feature type="domain" description="SnoaL-like" evidence="1">
    <location>
        <begin position="256"/>
        <end position="357"/>
    </location>
</feature>
<dbReference type="RefSeq" id="XP_016591183.1">
    <property type="nucleotide sequence ID" value="XM_016734190.1"/>
</dbReference>
<dbReference type="SUPFAM" id="SSF54427">
    <property type="entry name" value="NTF2-like"/>
    <property type="match status" value="1"/>
</dbReference>
<dbReference type="InterPro" id="IPR037401">
    <property type="entry name" value="SnoaL-like"/>
</dbReference>
<name>A0A0F2MFW0_SPOSC</name>
<dbReference type="Gene3D" id="3.10.450.50">
    <property type="match status" value="1"/>
</dbReference>
<dbReference type="VEuPathDB" id="FungiDB:SPSK_07529"/>
<accession>A0A0F2MFW0</accession>
<dbReference type="PANTHER" id="PTHR38436">
    <property type="entry name" value="POLYKETIDE CYCLASE SNOAL-LIKE DOMAIN"/>
    <property type="match status" value="1"/>
</dbReference>
<dbReference type="PANTHER" id="PTHR38436:SF3">
    <property type="entry name" value="CARBOXYMETHYLENEBUTENOLIDASE-RELATED"/>
    <property type="match status" value="1"/>
</dbReference>
<dbReference type="EMBL" id="AXCR01000004">
    <property type="protein sequence ID" value="KJR88507.1"/>
    <property type="molecule type" value="Genomic_DNA"/>
</dbReference>
<gene>
    <name evidence="2" type="ORF">SPSK_07529</name>
</gene>
<dbReference type="GO" id="GO:0030638">
    <property type="term" value="P:polyketide metabolic process"/>
    <property type="evidence" value="ECO:0007669"/>
    <property type="project" value="InterPro"/>
</dbReference>
<dbReference type="InterPro" id="IPR032710">
    <property type="entry name" value="NTF2-like_dom_sf"/>
</dbReference>
<dbReference type="KEGG" id="ssck:SPSK_07529"/>
<dbReference type="Proteomes" id="UP000033710">
    <property type="component" value="Unassembled WGS sequence"/>
</dbReference>
<dbReference type="AlphaFoldDB" id="A0A0F2MFW0"/>
<proteinExistence type="predicted"/>